<dbReference type="EMBL" id="QWEG01000003">
    <property type="protein sequence ID" value="RHW42117.1"/>
    <property type="molecule type" value="Genomic_DNA"/>
</dbReference>
<organism evidence="1 2">
    <name type="scientific">Neobacillus notoginsengisoli</name>
    <dbReference type="NCBI Taxonomy" id="1578198"/>
    <lineage>
        <taxon>Bacteria</taxon>
        <taxon>Bacillati</taxon>
        <taxon>Bacillota</taxon>
        <taxon>Bacilli</taxon>
        <taxon>Bacillales</taxon>
        <taxon>Bacillaceae</taxon>
        <taxon>Neobacillus</taxon>
    </lineage>
</organism>
<sequence>MTKNLGTHEALELHEYLVFKNITLTKSATMSKLVQDGELKTILEQDAEMGVRHIETLQQFIANRGMQQ</sequence>
<evidence type="ECO:0000313" key="1">
    <source>
        <dbReference type="EMBL" id="RHW42117.1"/>
    </source>
</evidence>
<protein>
    <recommendedName>
        <fullName evidence="3">Spore coat protein</fullName>
    </recommendedName>
</protein>
<dbReference type="AlphaFoldDB" id="A0A417YWZ0"/>
<keyword evidence="2" id="KW-1185">Reference proteome</keyword>
<evidence type="ECO:0008006" key="3">
    <source>
        <dbReference type="Google" id="ProtNLM"/>
    </source>
</evidence>
<accession>A0A417YWZ0</accession>
<evidence type="ECO:0000313" key="2">
    <source>
        <dbReference type="Proteomes" id="UP000284416"/>
    </source>
</evidence>
<gene>
    <name evidence="1" type="ORF">D1B31_05635</name>
</gene>
<dbReference type="RefSeq" id="WP_118919772.1">
    <property type="nucleotide sequence ID" value="NZ_QWEG01000003.1"/>
</dbReference>
<proteinExistence type="predicted"/>
<dbReference type="InterPro" id="IPR012347">
    <property type="entry name" value="Ferritin-like"/>
</dbReference>
<reference evidence="1 2" key="1">
    <citation type="journal article" date="2017" name="Int. J. Syst. Evol. Microbiol.">
        <title>Bacillus notoginsengisoli sp. nov., a novel bacterium isolated from the rhizosphere of Panax notoginseng.</title>
        <authorList>
            <person name="Zhang M.Y."/>
            <person name="Cheng J."/>
            <person name="Cai Y."/>
            <person name="Zhang T.Y."/>
            <person name="Wu Y.Y."/>
            <person name="Manikprabhu D."/>
            <person name="Li W.J."/>
            <person name="Zhang Y.X."/>
        </authorList>
    </citation>
    <scope>NUCLEOTIDE SEQUENCE [LARGE SCALE GENOMIC DNA]</scope>
    <source>
        <strain evidence="1 2">JCM 30743</strain>
    </source>
</reference>
<dbReference type="Gene3D" id="1.20.1260.10">
    <property type="match status" value="1"/>
</dbReference>
<comment type="caution">
    <text evidence="1">The sequence shown here is derived from an EMBL/GenBank/DDBJ whole genome shotgun (WGS) entry which is preliminary data.</text>
</comment>
<dbReference type="OrthoDB" id="2356617at2"/>
<name>A0A417YWZ0_9BACI</name>
<dbReference type="Proteomes" id="UP000284416">
    <property type="component" value="Unassembled WGS sequence"/>
</dbReference>